<evidence type="ECO:0000313" key="2">
    <source>
        <dbReference type="Proteomes" id="UP001235939"/>
    </source>
</evidence>
<organism evidence="1 2">
    <name type="scientific">Cordylochernes scorpioides</name>
    <dbReference type="NCBI Taxonomy" id="51811"/>
    <lineage>
        <taxon>Eukaryota</taxon>
        <taxon>Metazoa</taxon>
        <taxon>Ecdysozoa</taxon>
        <taxon>Arthropoda</taxon>
        <taxon>Chelicerata</taxon>
        <taxon>Arachnida</taxon>
        <taxon>Pseudoscorpiones</taxon>
        <taxon>Cheliferoidea</taxon>
        <taxon>Chernetidae</taxon>
        <taxon>Cordylochernes</taxon>
    </lineage>
</organism>
<dbReference type="EMBL" id="CP092879">
    <property type="protein sequence ID" value="UYV79566.1"/>
    <property type="molecule type" value="Genomic_DNA"/>
</dbReference>
<accession>A0ABY6LEK5</accession>
<gene>
    <name evidence="1" type="ORF">LAZ67_17003137</name>
</gene>
<protein>
    <submittedName>
        <fullName evidence="1">Uncharacterized protein</fullName>
    </submittedName>
</protein>
<proteinExistence type="predicted"/>
<reference evidence="1 2" key="1">
    <citation type="submission" date="2022-01" db="EMBL/GenBank/DDBJ databases">
        <title>A chromosomal length assembly of Cordylochernes scorpioides.</title>
        <authorList>
            <person name="Zeh D."/>
            <person name="Zeh J."/>
        </authorList>
    </citation>
    <scope>NUCLEOTIDE SEQUENCE [LARGE SCALE GENOMIC DNA]</scope>
    <source>
        <strain evidence="1">IN4F17</strain>
        <tissue evidence="1">Whole Body</tissue>
    </source>
</reference>
<keyword evidence="2" id="KW-1185">Reference proteome</keyword>
<evidence type="ECO:0000313" key="1">
    <source>
        <dbReference type="EMBL" id="UYV79566.1"/>
    </source>
</evidence>
<name>A0ABY6LEK5_9ARAC</name>
<dbReference type="Proteomes" id="UP001235939">
    <property type="component" value="Chromosome 17"/>
</dbReference>
<sequence>MYLGETKVVLGGSGSYHRVPLSHVIAALPCDCPSRGRQCRYCKGLQPPNCPAPLSLRVHYAAPVSQHRWRLRSVRLRPLESGGISLQDWVLHLSQLLDLQGRTLFYTPRSGLLHPILTLIYIRTTTSVKVCNSNTGLFLDSQIALNILDILSWTT</sequence>